<feature type="domain" description="NAD-dependent epimerase/dehydratase" evidence="2">
    <location>
        <begin position="14"/>
        <end position="248"/>
    </location>
</feature>
<organism evidence="3">
    <name type="scientific">Aegilops tauschii</name>
    <name type="common">Tausch's goatgrass</name>
    <name type="synonym">Aegilops squarrosa</name>
    <dbReference type="NCBI Taxonomy" id="37682"/>
    <lineage>
        <taxon>Eukaryota</taxon>
        <taxon>Viridiplantae</taxon>
        <taxon>Streptophyta</taxon>
        <taxon>Embryophyta</taxon>
        <taxon>Tracheophyta</taxon>
        <taxon>Spermatophyta</taxon>
        <taxon>Magnoliopsida</taxon>
        <taxon>Liliopsida</taxon>
        <taxon>Poales</taxon>
        <taxon>Poaceae</taxon>
        <taxon>BOP clade</taxon>
        <taxon>Pooideae</taxon>
        <taxon>Triticodae</taxon>
        <taxon>Triticeae</taxon>
        <taxon>Triticinae</taxon>
        <taxon>Aegilops</taxon>
    </lineage>
</organism>
<dbReference type="GO" id="GO:0016616">
    <property type="term" value="F:oxidoreductase activity, acting on the CH-OH group of donors, NAD or NADP as acceptor"/>
    <property type="evidence" value="ECO:0007669"/>
    <property type="project" value="TreeGrafter"/>
</dbReference>
<dbReference type="Pfam" id="PF01370">
    <property type="entry name" value="Epimerase"/>
    <property type="match status" value="1"/>
</dbReference>
<dbReference type="PANTHER" id="PTHR10366:SF836">
    <property type="entry name" value="OS06G0623600 PROTEIN"/>
    <property type="match status" value="1"/>
</dbReference>
<evidence type="ECO:0000259" key="2">
    <source>
        <dbReference type="Pfam" id="PF01370"/>
    </source>
</evidence>
<dbReference type="InterPro" id="IPR050425">
    <property type="entry name" value="NAD(P)_dehydrat-like"/>
</dbReference>
<evidence type="ECO:0000313" key="3">
    <source>
        <dbReference type="EnsemblPlants" id="EMT28846"/>
    </source>
</evidence>
<dbReference type="AlphaFoldDB" id="M8CYB6"/>
<proteinExistence type="predicted"/>
<dbReference type="CDD" id="cd08958">
    <property type="entry name" value="FR_SDR_e"/>
    <property type="match status" value="1"/>
</dbReference>
<keyword evidence="1" id="KW-0560">Oxidoreductase</keyword>
<sequence>MDGAGRTTTTAAACVTGAGGFVASWLVKLLLSRGYAVHGTVRDPGDAKNGHLAALDGAAERRRLFKADLLDYGSMAAAIAGCDVVFHVACPVLANHTPNPEANLIAPAVTGTMNVLKACSEAKVKRVVMVSSVAAVMTNPSWPEGKPMDEDCWSDVDYCRTTENWYYLSKTLAELQAFDYAKRSGLDVVTVCPSLVIGPLLQPTVNASSSVIVDFLKGDNEVKSKIRNFVDVRDVADALILVYETPEVSGRYICSSHARKVSDVIDLLKSMYPAYKFANKCGLRRERVEHGKRTGPHGTQGPAASRGLLILEEVCDLSVTGGREVHDGNGGAGDVVVPPGRLMPRLRGGHFLASGGLSADDIVDGTLLRNEGVVRRGHGRHGHFAHTLVVDLALRQPVLLQEEQIVPLFLLRLLERRQRRRRRLHLRHGGVVERLHLLHSEAGAQEAREPGWYRRSPSPSWYRPEPGRASSPWKVSPT</sequence>
<name>M8CYB6_AEGTA</name>
<dbReference type="EnsemblPlants" id="EMT28846">
    <property type="protein sequence ID" value="EMT28846"/>
    <property type="gene ID" value="F775_00323"/>
</dbReference>
<dbReference type="PANTHER" id="PTHR10366">
    <property type="entry name" value="NAD DEPENDENT EPIMERASE/DEHYDRATASE"/>
    <property type="match status" value="1"/>
</dbReference>
<protein>
    <submittedName>
        <fullName evidence="3">Bifunctional dihydroflavonol 4-reductase/flavanone 4-reductase</fullName>
    </submittedName>
</protein>
<dbReference type="Gene3D" id="3.40.50.720">
    <property type="entry name" value="NAD(P)-binding Rossmann-like Domain"/>
    <property type="match status" value="1"/>
</dbReference>
<dbReference type="SUPFAM" id="SSF51735">
    <property type="entry name" value="NAD(P)-binding Rossmann-fold domains"/>
    <property type="match status" value="1"/>
</dbReference>
<evidence type="ECO:0000256" key="1">
    <source>
        <dbReference type="ARBA" id="ARBA00023002"/>
    </source>
</evidence>
<dbReference type="InterPro" id="IPR036291">
    <property type="entry name" value="NAD(P)-bd_dom_sf"/>
</dbReference>
<dbReference type="InterPro" id="IPR001509">
    <property type="entry name" value="Epimerase_deHydtase"/>
</dbReference>
<dbReference type="FunFam" id="3.40.50.720:FF:000085">
    <property type="entry name" value="Dihydroflavonol reductase"/>
    <property type="match status" value="1"/>
</dbReference>
<accession>M8CYB6</accession>
<reference evidence="3" key="1">
    <citation type="submission" date="2015-06" db="UniProtKB">
        <authorList>
            <consortium name="EnsemblPlants"/>
        </authorList>
    </citation>
    <scope>IDENTIFICATION</scope>
</reference>